<keyword evidence="3 8" id="KW-0732">Signal</keyword>
<evidence type="ECO:0000256" key="4">
    <source>
        <dbReference type="ARBA" id="ARBA00022989"/>
    </source>
</evidence>
<evidence type="ECO:0000256" key="5">
    <source>
        <dbReference type="ARBA" id="ARBA00023136"/>
    </source>
</evidence>
<dbReference type="NCBIfam" id="TIGR04211">
    <property type="entry name" value="SH3_and_anchor"/>
    <property type="match status" value="1"/>
</dbReference>
<evidence type="ECO:0000256" key="3">
    <source>
        <dbReference type="ARBA" id="ARBA00022729"/>
    </source>
</evidence>
<comment type="subcellular location">
    <subcellularLocation>
        <location evidence="1">Membrane</location>
        <topology evidence="1">Single-pass membrane protein</topology>
    </subcellularLocation>
</comment>
<name>A0A1N7N245_9GAMM</name>
<dbReference type="Pfam" id="PF08239">
    <property type="entry name" value="SH3_3"/>
    <property type="match status" value="1"/>
</dbReference>
<keyword evidence="5 7" id="KW-0472">Membrane</keyword>
<evidence type="ECO:0000256" key="7">
    <source>
        <dbReference type="SAM" id="Phobius"/>
    </source>
</evidence>
<feature type="transmembrane region" description="Helical" evidence="7">
    <location>
        <begin position="189"/>
        <end position="210"/>
    </location>
</feature>
<gene>
    <name evidence="10" type="ORF">SAMN05421686_106133</name>
</gene>
<dbReference type="InterPro" id="IPR003646">
    <property type="entry name" value="SH3-like_bac-type"/>
</dbReference>
<dbReference type="SMART" id="SM00287">
    <property type="entry name" value="SH3b"/>
    <property type="match status" value="1"/>
</dbReference>
<sequence>MKYMISLLLGLMLASQAAQAVEKRYVTDKLYIQLRSGPSNEYRILKVVQSGEHLIYLGEEGDFTHVKTTKGVEGYVRTQYLVNEPVAKENLILANRELDNIKAELTTARNQVEELTQELETAKSERADASRSSTELERELERIRTISENAVALDEKARKLTRKTQELELQVSTLSAENQELRGDRSLSYLIYGGGLVVVGIIGGLILPGLRGRRSNSGWA</sequence>
<dbReference type="Gene3D" id="2.30.30.40">
    <property type="entry name" value="SH3 Domains"/>
    <property type="match status" value="1"/>
</dbReference>
<accession>A0A1N7N245</accession>
<dbReference type="RefSeq" id="WP_068436203.1">
    <property type="nucleotide sequence ID" value="NZ_CAJWBH010000001.1"/>
</dbReference>
<proteinExistence type="predicted"/>
<evidence type="ECO:0000256" key="6">
    <source>
        <dbReference type="SAM" id="Coils"/>
    </source>
</evidence>
<evidence type="ECO:0000313" key="11">
    <source>
        <dbReference type="Proteomes" id="UP000185639"/>
    </source>
</evidence>
<dbReference type="EMBL" id="FTOH01000006">
    <property type="protein sequence ID" value="SIS92446.1"/>
    <property type="molecule type" value="Genomic_DNA"/>
</dbReference>
<keyword evidence="11" id="KW-1185">Reference proteome</keyword>
<dbReference type="STRING" id="484498.SAMN05421686_106133"/>
<dbReference type="InterPro" id="IPR016476">
    <property type="entry name" value="SH3_dom_pro"/>
</dbReference>
<evidence type="ECO:0000313" key="10">
    <source>
        <dbReference type="EMBL" id="SIS92446.1"/>
    </source>
</evidence>
<feature type="chain" id="PRO_5009943563" evidence="8">
    <location>
        <begin position="21"/>
        <end position="220"/>
    </location>
</feature>
<evidence type="ECO:0000256" key="2">
    <source>
        <dbReference type="ARBA" id="ARBA00022692"/>
    </source>
</evidence>
<evidence type="ECO:0000259" key="9">
    <source>
        <dbReference type="PROSITE" id="PS51781"/>
    </source>
</evidence>
<evidence type="ECO:0000256" key="8">
    <source>
        <dbReference type="SAM" id="SignalP"/>
    </source>
</evidence>
<keyword evidence="6" id="KW-0175">Coiled coil</keyword>
<feature type="coiled-coil region" evidence="6">
    <location>
        <begin position="91"/>
        <end position="184"/>
    </location>
</feature>
<feature type="signal peptide" evidence="8">
    <location>
        <begin position="1"/>
        <end position="20"/>
    </location>
</feature>
<dbReference type="Proteomes" id="UP000185639">
    <property type="component" value="Unassembled WGS sequence"/>
</dbReference>
<keyword evidence="2 7" id="KW-0812">Transmembrane</keyword>
<dbReference type="PROSITE" id="PS51781">
    <property type="entry name" value="SH3B"/>
    <property type="match status" value="1"/>
</dbReference>
<dbReference type="GO" id="GO:0016020">
    <property type="term" value="C:membrane"/>
    <property type="evidence" value="ECO:0007669"/>
    <property type="project" value="UniProtKB-SubCell"/>
</dbReference>
<keyword evidence="4 7" id="KW-1133">Transmembrane helix</keyword>
<dbReference type="AlphaFoldDB" id="A0A1N7N245"/>
<evidence type="ECO:0000256" key="1">
    <source>
        <dbReference type="ARBA" id="ARBA00004167"/>
    </source>
</evidence>
<reference evidence="11" key="1">
    <citation type="submission" date="2017-01" db="EMBL/GenBank/DDBJ databases">
        <authorList>
            <person name="Varghese N."/>
            <person name="Submissions S."/>
        </authorList>
    </citation>
    <scope>NUCLEOTIDE SEQUENCE [LARGE SCALE GENOMIC DNA]</scope>
    <source>
        <strain evidence="11">DSM 24913</strain>
    </source>
</reference>
<organism evidence="10 11">
    <name type="scientific">Thalassolituus maritimus</name>
    <dbReference type="NCBI Taxonomy" id="484498"/>
    <lineage>
        <taxon>Bacteria</taxon>
        <taxon>Pseudomonadati</taxon>
        <taxon>Pseudomonadota</taxon>
        <taxon>Gammaproteobacteria</taxon>
        <taxon>Oceanospirillales</taxon>
        <taxon>Oceanospirillaceae</taxon>
        <taxon>Thalassolituus</taxon>
    </lineage>
</organism>
<protein>
    <submittedName>
        <fullName evidence="10">SH3 domain protein</fullName>
    </submittedName>
</protein>
<feature type="domain" description="SH3b" evidence="9">
    <location>
        <begin position="21"/>
        <end position="85"/>
    </location>
</feature>